<dbReference type="EMBL" id="CP000690">
    <property type="protein sequence ID" value="ABQ28941.1"/>
    <property type="molecule type" value="Genomic_DNA"/>
</dbReference>
<keyword evidence="2" id="KW-0614">Plasmid</keyword>
<dbReference type="AlphaFoldDB" id="A5FTK9"/>
<sequence length="110" mass="11915">MSRSTSPTAAPALRGVGPNLILNGNGFYVSYNDFDRGIYGGDTTALVLGQMERFFILNGDHRGQYAPPDRARLRCLSRLFPGQHGAHELPQRPAALPRHGWGGDADPVKG</sequence>
<organism evidence="2 3">
    <name type="scientific">Acidiphilium cryptum (strain JF-5)</name>
    <dbReference type="NCBI Taxonomy" id="349163"/>
    <lineage>
        <taxon>Bacteria</taxon>
        <taxon>Pseudomonadati</taxon>
        <taxon>Pseudomonadota</taxon>
        <taxon>Alphaproteobacteria</taxon>
        <taxon>Acetobacterales</taxon>
        <taxon>Acidocellaceae</taxon>
        <taxon>Acidiphilium</taxon>
    </lineage>
</organism>
<evidence type="ECO:0000256" key="1">
    <source>
        <dbReference type="SAM" id="MobiDB-lite"/>
    </source>
</evidence>
<accession>A5FTK9</accession>
<geneLocation type="plasmid" evidence="2 3">
    <name>pACRY02</name>
</geneLocation>
<name>A5FTK9_ACICJ</name>
<dbReference type="HOGENOM" id="CLU_2165471_0_0_5"/>
<gene>
    <name evidence="2" type="ordered locus">Acry_3329</name>
</gene>
<dbReference type="Proteomes" id="UP000000245">
    <property type="component" value="Plasmid pACRY02"/>
</dbReference>
<proteinExistence type="predicted"/>
<feature type="region of interest" description="Disordered" evidence="1">
    <location>
        <begin position="83"/>
        <end position="110"/>
    </location>
</feature>
<reference evidence="2 3" key="1">
    <citation type="submission" date="2007-05" db="EMBL/GenBank/DDBJ databases">
        <title>Complete sequence of plasmid2 pACRY02 of Acidiphilium cryptum JF-5.</title>
        <authorList>
            <consortium name="US DOE Joint Genome Institute"/>
            <person name="Copeland A."/>
            <person name="Lucas S."/>
            <person name="Lapidus A."/>
            <person name="Barry K."/>
            <person name="Detter J.C."/>
            <person name="Glavina del Rio T."/>
            <person name="Hammon N."/>
            <person name="Israni S."/>
            <person name="Dalin E."/>
            <person name="Tice H."/>
            <person name="Pitluck S."/>
            <person name="Sims D."/>
            <person name="Brettin T."/>
            <person name="Bruce D."/>
            <person name="Han C."/>
            <person name="Schmutz J."/>
            <person name="Larimer F."/>
            <person name="Land M."/>
            <person name="Hauser L."/>
            <person name="Kyrpides N."/>
            <person name="Kim E."/>
            <person name="Magnuson T."/>
            <person name="Richardson P."/>
        </authorList>
    </citation>
    <scope>NUCLEOTIDE SEQUENCE [LARGE SCALE GENOMIC DNA]</scope>
    <source>
        <strain evidence="3">JF-5</strain>
        <plasmid evidence="3">Plasmid pACRY02</plasmid>
    </source>
</reference>
<keyword evidence="3" id="KW-1185">Reference proteome</keyword>
<evidence type="ECO:0000313" key="3">
    <source>
        <dbReference type="Proteomes" id="UP000000245"/>
    </source>
</evidence>
<dbReference type="KEGG" id="acr:Acry_3329"/>
<dbReference type="RefSeq" id="WP_011930712.1">
    <property type="nucleotide sequence ID" value="NC_009468.1"/>
</dbReference>
<evidence type="ECO:0000313" key="2">
    <source>
        <dbReference type="EMBL" id="ABQ28941.1"/>
    </source>
</evidence>
<protein>
    <submittedName>
        <fullName evidence="2">Uncharacterized protein</fullName>
    </submittedName>
</protein>